<name>A0ABM1Y6J5_AEDAL</name>
<feature type="compositionally biased region" description="Basic residues" evidence="1">
    <location>
        <begin position="1"/>
        <end position="10"/>
    </location>
</feature>
<keyword evidence="3" id="KW-1185">Reference proteome</keyword>
<accession>A0ABM1Y6J5</accession>
<dbReference type="GeneID" id="109405126"/>
<sequence length="265" mass="29901">MTPHGNKRRREVKEQPKIMVPMQTGDCSDTEDNSEFDYSTDDDDLDTIIDISDCEDLDEEEEIYGLMHHADVSDSDLIDCTYSTDAMDVSELCVEEKTGTATAQSVNGTGKKDFHQSMETISCADTVSSDMSTDPDWISTDDEEALEEYLVYKEILRQKKIQENAKRTELEPCDDIDAINMRYWTKGSTAAKGKPCTMTSSAGPAARIEMRRFVLPAQEMLKNYFRSVIPKRFVVNSKENGCVSRNKMDIGVKINPNRIALSEKN</sequence>
<evidence type="ECO:0000313" key="2">
    <source>
        <dbReference type="EnsemblMetazoa" id="AALFPA23_006237.P8079"/>
    </source>
</evidence>
<organism evidence="2 3">
    <name type="scientific">Aedes albopictus</name>
    <name type="common">Asian tiger mosquito</name>
    <name type="synonym">Stegomyia albopicta</name>
    <dbReference type="NCBI Taxonomy" id="7160"/>
    <lineage>
        <taxon>Eukaryota</taxon>
        <taxon>Metazoa</taxon>
        <taxon>Ecdysozoa</taxon>
        <taxon>Arthropoda</taxon>
        <taxon>Hexapoda</taxon>
        <taxon>Insecta</taxon>
        <taxon>Pterygota</taxon>
        <taxon>Neoptera</taxon>
        <taxon>Endopterygota</taxon>
        <taxon>Diptera</taxon>
        <taxon>Nematocera</taxon>
        <taxon>Culicoidea</taxon>
        <taxon>Culicidae</taxon>
        <taxon>Culicinae</taxon>
        <taxon>Aedini</taxon>
        <taxon>Aedes</taxon>
        <taxon>Stegomyia</taxon>
    </lineage>
</organism>
<protein>
    <submittedName>
        <fullName evidence="2">Uncharacterized protein</fullName>
    </submittedName>
</protein>
<dbReference type="EnsemblMetazoa" id="AALFPA23_006237.R8079">
    <property type="protein sequence ID" value="AALFPA23_006237.P8079"/>
    <property type="gene ID" value="AALFPA23_006237"/>
</dbReference>
<dbReference type="Proteomes" id="UP000069940">
    <property type="component" value="Unassembled WGS sequence"/>
</dbReference>
<evidence type="ECO:0000313" key="3">
    <source>
        <dbReference type="Proteomes" id="UP000069940"/>
    </source>
</evidence>
<evidence type="ECO:0000256" key="1">
    <source>
        <dbReference type="SAM" id="MobiDB-lite"/>
    </source>
</evidence>
<proteinExistence type="predicted"/>
<dbReference type="RefSeq" id="XP_062704931.1">
    <property type="nucleotide sequence ID" value="XM_062848947.1"/>
</dbReference>
<feature type="region of interest" description="Disordered" evidence="1">
    <location>
        <begin position="1"/>
        <end position="42"/>
    </location>
</feature>
<reference evidence="3" key="1">
    <citation type="journal article" date="2015" name="Proc. Natl. Acad. Sci. U.S.A.">
        <title>Genome sequence of the Asian Tiger mosquito, Aedes albopictus, reveals insights into its biology, genetics, and evolution.</title>
        <authorList>
            <person name="Chen X.G."/>
            <person name="Jiang X."/>
            <person name="Gu J."/>
            <person name="Xu M."/>
            <person name="Wu Y."/>
            <person name="Deng Y."/>
            <person name="Zhang C."/>
            <person name="Bonizzoni M."/>
            <person name="Dermauw W."/>
            <person name="Vontas J."/>
            <person name="Armbruster P."/>
            <person name="Huang X."/>
            <person name="Yang Y."/>
            <person name="Zhang H."/>
            <person name="He W."/>
            <person name="Peng H."/>
            <person name="Liu Y."/>
            <person name="Wu K."/>
            <person name="Chen J."/>
            <person name="Lirakis M."/>
            <person name="Topalis P."/>
            <person name="Van Leeuwen T."/>
            <person name="Hall A.B."/>
            <person name="Jiang X."/>
            <person name="Thorpe C."/>
            <person name="Mueller R.L."/>
            <person name="Sun C."/>
            <person name="Waterhouse R.M."/>
            <person name="Yan G."/>
            <person name="Tu Z.J."/>
            <person name="Fang X."/>
            <person name="James A.A."/>
        </authorList>
    </citation>
    <scope>NUCLEOTIDE SEQUENCE [LARGE SCALE GENOMIC DNA]</scope>
    <source>
        <strain evidence="3">Foshan</strain>
    </source>
</reference>
<reference evidence="2" key="2">
    <citation type="submission" date="2025-05" db="UniProtKB">
        <authorList>
            <consortium name="EnsemblMetazoa"/>
        </authorList>
    </citation>
    <scope>IDENTIFICATION</scope>
    <source>
        <strain evidence="2">Foshan</strain>
    </source>
</reference>
<feature type="compositionally biased region" description="Acidic residues" evidence="1">
    <location>
        <begin position="28"/>
        <end position="42"/>
    </location>
</feature>